<dbReference type="EMBL" id="CAJMWX010001380">
    <property type="protein sequence ID" value="CAE6485677.1"/>
    <property type="molecule type" value="Genomic_DNA"/>
</dbReference>
<dbReference type="Proteomes" id="UP000663888">
    <property type="component" value="Unassembled WGS sequence"/>
</dbReference>
<dbReference type="InterPro" id="IPR005225">
    <property type="entry name" value="Small_GTP-bd"/>
</dbReference>
<name>A0A8H3CJG3_9AGAM</name>
<dbReference type="SMART" id="SM00174">
    <property type="entry name" value="RHO"/>
    <property type="match status" value="1"/>
</dbReference>
<dbReference type="GO" id="GO:0005525">
    <property type="term" value="F:GTP binding"/>
    <property type="evidence" value="ECO:0007669"/>
    <property type="project" value="InterPro"/>
</dbReference>
<evidence type="ECO:0000313" key="3">
    <source>
        <dbReference type="EMBL" id="CAE6485677.1"/>
    </source>
</evidence>
<dbReference type="AlphaFoldDB" id="A0A8H3CJG3"/>
<dbReference type="PANTHER" id="PTHR47979">
    <property type="entry name" value="DRAB11-RELATED"/>
    <property type="match status" value="1"/>
</dbReference>
<dbReference type="InterPro" id="IPR027417">
    <property type="entry name" value="P-loop_NTPase"/>
</dbReference>
<dbReference type="CDD" id="cd00154">
    <property type="entry name" value="Rab"/>
    <property type="match status" value="1"/>
</dbReference>
<dbReference type="NCBIfam" id="TIGR00231">
    <property type="entry name" value="small_GTP"/>
    <property type="match status" value="1"/>
</dbReference>
<dbReference type="InterPro" id="IPR001806">
    <property type="entry name" value="Small_GTPase"/>
</dbReference>
<dbReference type="SMART" id="SM00175">
    <property type="entry name" value="RAB"/>
    <property type="match status" value="1"/>
</dbReference>
<protein>
    <submittedName>
        <fullName evidence="3">Uncharacterized protein</fullName>
    </submittedName>
</protein>
<dbReference type="Gene3D" id="3.40.50.300">
    <property type="entry name" value="P-loop containing nucleotide triphosphate hydrolases"/>
    <property type="match status" value="1"/>
</dbReference>
<evidence type="ECO:0000256" key="1">
    <source>
        <dbReference type="ARBA" id="ARBA00006270"/>
    </source>
</evidence>
<dbReference type="PROSITE" id="PS51419">
    <property type="entry name" value="RAB"/>
    <property type="match status" value="1"/>
</dbReference>
<proteinExistence type="inferred from homology"/>
<accession>A0A8H3CJG3</accession>
<reference evidence="3" key="1">
    <citation type="submission" date="2021-01" db="EMBL/GenBank/DDBJ databases">
        <authorList>
            <person name="Kaushik A."/>
        </authorList>
    </citation>
    <scope>NUCLEOTIDE SEQUENCE</scope>
    <source>
        <strain evidence="3">AG4-R118</strain>
    </source>
</reference>
<dbReference type="SUPFAM" id="SSF52540">
    <property type="entry name" value="P-loop containing nucleoside triphosphate hydrolases"/>
    <property type="match status" value="1"/>
</dbReference>
<evidence type="ECO:0000256" key="2">
    <source>
        <dbReference type="SAM" id="MobiDB-lite"/>
    </source>
</evidence>
<dbReference type="Pfam" id="PF00071">
    <property type="entry name" value="Ras"/>
    <property type="match status" value="1"/>
</dbReference>
<dbReference type="PROSITE" id="PS51421">
    <property type="entry name" value="RAS"/>
    <property type="match status" value="1"/>
</dbReference>
<sequence length="330" mass="37598">MGTAYSESGRFRILHVATITQEIDKATKKPVATHHLSVHMVDTSQQKDRLITISYAPLGQESQSHRVFIPWTDDYNKALELASNKLKRLFPEGTDNEFRWLALKVEGESTWTELDADVFPAIAKELKNKAELRLDESRKLKTDVTILPLGRDEDVYYQFKIIVIGPTCVGKTMYISSRFISSDGTLLKAALWDTVGQERYRALTQSIYRNVNGVLLVYNLTKKGTFEACEGWREELKEKVANFDQVKVVLVGNQLDLEGQRDVSKEEAQAYADRHGFEFAEVSAKEGTKALWTNLSARNELEQYKKSRNQQRREELEERAAPPQGNGCKC</sequence>
<feature type="region of interest" description="Disordered" evidence="2">
    <location>
        <begin position="303"/>
        <end position="330"/>
    </location>
</feature>
<evidence type="ECO:0000313" key="4">
    <source>
        <dbReference type="Proteomes" id="UP000663888"/>
    </source>
</evidence>
<gene>
    <name evidence="3" type="ORF">RDB_LOCUS131455</name>
</gene>
<organism evidence="3 4">
    <name type="scientific">Rhizoctonia solani</name>
    <dbReference type="NCBI Taxonomy" id="456999"/>
    <lineage>
        <taxon>Eukaryota</taxon>
        <taxon>Fungi</taxon>
        <taxon>Dikarya</taxon>
        <taxon>Basidiomycota</taxon>
        <taxon>Agaricomycotina</taxon>
        <taxon>Agaricomycetes</taxon>
        <taxon>Cantharellales</taxon>
        <taxon>Ceratobasidiaceae</taxon>
        <taxon>Rhizoctonia</taxon>
    </lineage>
</organism>
<feature type="compositionally biased region" description="Basic and acidic residues" evidence="2">
    <location>
        <begin position="303"/>
        <end position="320"/>
    </location>
</feature>
<comment type="similarity">
    <text evidence="1">Belongs to the small GTPase superfamily. Rab family.</text>
</comment>
<dbReference type="InterPro" id="IPR050209">
    <property type="entry name" value="Rab_GTPases_membrane_traffic"/>
</dbReference>
<dbReference type="GO" id="GO:0003924">
    <property type="term" value="F:GTPase activity"/>
    <property type="evidence" value="ECO:0007669"/>
    <property type="project" value="InterPro"/>
</dbReference>
<dbReference type="FunFam" id="3.40.50.300:FF:001447">
    <property type="entry name" value="Ras-related protein Rab-1B"/>
    <property type="match status" value="1"/>
</dbReference>
<comment type="caution">
    <text evidence="3">The sequence shown here is derived from an EMBL/GenBank/DDBJ whole genome shotgun (WGS) entry which is preliminary data.</text>
</comment>
<dbReference type="SMART" id="SM00173">
    <property type="entry name" value="RAS"/>
    <property type="match status" value="1"/>
</dbReference>